<evidence type="ECO:0000313" key="1">
    <source>
        <dbReference type="EMBL" id="PWJ12694.1"/>
    </source>
</evidence>
<protein>
    <submittedName>
        <fullName evidence="1">Uncharacterized protein</fullName>
    </submittedName>
</protein>
<dbReference type="RefSeq" id="WP_109726543.1">
    <property type="nucleotide sequence ID" value="NZ_QGDI01000006.1"/>
</dbReference>
<organism evidence="1 2">
    <name type="scientific">Ruminococcus flavefaciens</name>
    <dbReference type="NCBI Taxonomy" id="1265"/>
    <lineage>
        <taxon>Bacteria</taxon>
        <taxon>Bacillati</taxon>
        <taxon>Bacillota</taxon>
        <taxon>Clostridia</taxon>
        <taxon>Eubacteriales</taxon>
        <taxon>Oscillospiraceae</taxon>
        <taxon>Ruminococcus</taxon>
    </lineage>
</organism>
<accession>A0A315XZF7</accession>
<dbReference type="EMBL" id="QGDI01000006">
    <property type="protein sequence ID" value="PWJ12694.1"/>
    <property type="molecule type" value="Genomic_DNA"/>
</dbReference>
<name>A0A315XZF7_RUMFL</name>
<reference evidence="1 2" key="1">
    <citation type="submission" date="2018-05" db="EMBL/GenBank/DDBJ databases">
        <title>The Hungate 1000. A catalogue of reference genomes from the rumen microbiome.</title>
        <authorList>
            <person name="Kelly W."/>
        </authorList>
    </citation>
    <scope>NUCLEOTIDE SEQUENCE [LARGE SCALE GENOMIC DNA]</scope>
    <source>
        <strain evidence="1 2">SAb67</strain>
    </source>
</reference>
<dbReference type="OrthoDB" id="9816042at2"/>
<sequence>MPKANTEIRAMLKEKQIPVYAVAAVMGVHENTVFRRLRFELPDDEKATFRRIINELASQAK</sequence>
<comment type="caution">
    <text evidence="1">The sequence shown here is derived from an EMBL/GenBank/DDBJ whole genome shotgun (WGS) entry which is preliminary data.</text>
</comment>
<dbReference type="Proteomes" id="UP000245720">
    <property type="component" value="Unassembled WGS sequence"/>
</dbReference>
<evidence type="ECO:0000313" key="2">
    <source>
        <dbReference type="Proteomes" id="UP000245720"/>
    </source>
</evidence>
<dbReference type="AlphaFoldDB" id="A0A315XZF7"/>
<proteinExistence type="predicted"/>
<gene>
    <name evidence="1" type="ORF">IE37_01779</name>
</gene>